<evidence type="ECO:0000313" key="1">
    <source>
        <dbReference type="EMBL" id="ACL43522.1"/>
    </source>
</evidence>
<reference evidence="1" key="1">
    <citation type="submission" date="2009-01" db="EMBL/GenBank/DDBJ databases">
        <title>Complete sequence of chromosome Cyanothece sp. PCC 7425.</title>
        <authorList>
            <consortium name="US DOE Joint Genome Institute"/>
            <person name="Lucas S."/>
            <person name="Copeland A."/>
            <person name="Lapidus A."/>
            <person name="Glavina del Rio T."/>
            <person name="Dalin E."/>
            <person name="Tice H."/>
            <person name="Bruce D."/>
            <person name="Goodwin L."/>
            <person name="Pitluck S."/>
            <person name="Sims D."/>
            <person name="Meineke L."/>
            <person name="Brettin T."/>
            <person name="Detter J.C."/>
            <person name="Han C."/>
            <person name="Larimer F."/>
            <person name="Land M."/>
            <person name="Hauser L."/>
            <person name="Kyrpides N."/>
            <person name="Ovchinnikova G."/>
            <person name="Liberton M."/>
            <person name="Stoeckel J."/>
            <person name="Banerjee A."/>
            <person name="Singh A."/>
            <person name="Page L."/>
            <person name="Sato H."/>
            <person name="Zhao L."/>
            <person name="Sherman L."/>
            <person name="Pakrasi H."/>
            <person name="Richardson P."/>
        </authorList>
    </citation>
    <scope>NUCLEOTIDE SEQUENCE</scope>
    <source>
        <strain evidence="1">PCC 7425</strain>
    </source>
</reference>
<dbReference type="HOGENOM" id="CLU_555401_0_0_3"/>
<protein>
    <submittedName>
        <fullName evidence="1">Uncharacterized protein</fullName>
    </submittedName>
</protein>
<name>B8HLN4_CYAP4</name>
<accession>B8HLN4</accession>
<dbReference type="KEGG" id="cyn:Cyan7425_1139"/>
<dbReference type="Gene3D" id="1.10.10.60">
    <property type="entry name" value="Homeodomain-like"/>
    <property type="match status" value="1"/>
</dbReference>
<proteinExistence type="predicted"/>
<dbReference type="EMBL" id="CP001344">
    <property type="protein sequence ID" value="ACL43522.1"/>
    <property type="molecule type" value="Genomic_DNA"/>
</dbReference>
<dbReference type="AlphaFoldDB" id="B8HLN4"/>
<dbReference type="eggNOG" id="ENOG5033SIG">
    <property type="taxonomic scope" value="Bacteria"/>
</dbReference>
<organism evidence="1">
    <name type="scientific">Cyanothece sp. (strain PCC 7425 / ATCC 29141)</name>
    <dbReference type="NCBI Taxonomy" id="395961"/>
    <lineage>
        <taxon>Bacteria</taxon>
        <taxon>Bacillati</taxon>
        <taxon>Cyanobacteriota</taxon>
        <taxon>Cyanophyceae</taxon>
        <taxon>Gomontiellales</taxon>
        <taxon>Cyanothecaceae</taxon>
        <taxon>Cyanothece</taxon>
    </lineage>
</organism>
<sequence>MNSLPPVSIPSALLNQSLAKRYIYTDKMISATPDPALMKTQPSASERVAALPQLFLSARASQTNPSRLPASDRRPSGVSAELLSLPQQQLLHHLVELLQQPVSWMDQQSDLRGSYLHRLIEAYYCLFPRCLAGKSETELLEQSLIQTVRRLVRIPLSVIDQEYERLNRPNYNLPLKQLVFSFSRSQLEQRSQPALNEGECLLALFIQCLRQQLGAAVLLSDRFRVEYRELIRSVASIAQDPEVCQNHLIGWLWEAMKSFDPLKAFGAAGHGRPTFEAWVRTVVNNKLADEKRKLLKREADELLFYEPRAVQVFQDRYAALAPALQAEIHPVDCLQLIKIVQVQIPDPRIRASTSRLRQRIAQLLGWSIPKTRHVHQQVRRILGRYVQSTRSLNITSADSQQEWIDNYPDHRTLPNPEQQNLDCIVDFLNDEQTPAWVRDWCEKRRTQAEIARELFVSQPTISRCLGREYRLWLYRKFFADGQTPAWMKRWYDTQMVSSPHRRRQLRREIHPEYAQGVYAAKDIDEQIEIRLSEWCNRNGICYLP</sequence>
<gene>
    <name evidence="1" type="ordered locus">Cyan7425_1139</name>
</gene>